<dbReference type="Proteomes" id="UP000749559">
    <property type="component" value="Unassembled WGS sequence"/>
</dbReference>
<sequence length="164" mass="18824">FDPTLKTKKVRVGILIYGETTKQLLALDNKKTTNEVVNLLSNMNLKKEDKLCRTMTHLALKEVQTIMSSTKRNNTAQLILLITDGLTFFRRYRNKLYKTRNELKKDGVILNVVSMPHKKGKFEEEEFVKLPHDIERNYFNGSDPDVANAVMEQIANDAPCPKTP</sequence>
<dbReference type="Pfam" id="PF00092">
    <property type="entry name" value="VWA"/>
    <property type="match status" value="1"/>
</dbReference>
<feature type="non-terminal residue" evidence="1">
    <location>
        <position position="1"/>
    </location>
</feature>
<dbReference type="SUPFAM" id="SSF53300">
    <property type="entry name" value="vWA-like"/>
    <property type="match status" value="1"/>
</dbReference>
<organism evidence="1 2">
    <name type="scientific">Owenia fusiformis</name>
    <name type="common">Polychaete worm</name>
    <dbReference type="NCBI Taxonomy" id="6347"/>
    <lineage>
        <taxon>Eukaryota</taxon>
        <taxon>Metazoa</taxon>
        <taxon>Spiralia</taxon>
        <taxon>Lophotrochozoa</taxon>
        <taxon>Annelida</taxon>
        <taxon>Polychaeta</taxon>
        <taxon>Sedentaria</taxon>
        <taxon>Canalipalpata</taxon>
        <taxon>Sabellida</taxon>
        <taxon>Oweniida</taxon>
        <taxon>Oweniidae</taxon>
        <taxon>Owenia</taxon>
    </lineage>
</organism>
<dbReference type="CDD" id="cd00198">
    <property type="entry name" value="vWFA"/>
    <property type="match status" value="1"/>
</dbReference>
<evidence type="ECO:0000313" key="1">
    <source>
        <dbReference type="EMBL" id="CAH1802173.1"/>
    </source>
</evidence>
<proteinExistence type="predicted"/>
<evidence type="ECO:0000313" key="2">
    <source>
        <dbReference type="Proteomes" id="UP000749559"/>
    </source>
</evidence>
<protein>
    <submittedName>
        <fullName evidence="1">Uncharacterized protein</fullName>
    </submittedName>
</protein>
<name>A0A8J1TL64_OWEFU</name>
<dbReference type="Gene3D" id="3.40.50.410">
    <property type="entry name" value="von Willebrand factor, type A domain"/>
    <property type="match status" value="1"/>
</dbReference>
<comment type="caution">
    <text evidence="1">The sequence shown here is derived from an EMBL/GenBank/DDBJ whole genome shotgun (WGS) entry which is preliminary data.</text>
</comment>
<gene>
    <name evidence="1" type="ORF">OFUS_LOCUS25884</name>
</gene>
<accession>A0A8J1TL64</accession>
<dbReference type="AlphaFoldDB" id="A0A8J1TL64"/>
<dbReference type="EMBL" id="CAIIXF020000012">
    <property type="protein sequence ID" value="CAH1802173.1"/>
    <property type="molecule type" value="Genomic_DNA"/>
</dbReference>
<dbReference type="InterPro" id="IPR002035">
    <property type="entry name" value="VWF_A"/>
</dbReference>
<reference evidence="1" key="1">
    <citation type="submission" date="2022-03" db="EMBL/GenBank/DDBJ databases">
        <authorList>
            <person name="Martin C."/>
        </authorList>
    </citation>
    <scope>NUCLEOTIDE SEQUENCE</scope>
</reference>
<keyword evidence="2" id="KW-1185">Reference proteome</keyword>
<dbReference type="PROSITE" id="PS50234">
    <property type="entry name" value="VWFA"/>
    <property type="match status" value="1"/>
</dbReference>
<dbReference type="InterPro" id="IPR036465">
    <property type="entry name" value="vWFA_dom_sf"/>
</dbReference>